<evidence type="ECO:0000313" key="3">
    <source>
        <dbReference type="EMBL" id="RPA80351.1"/>
    </source>
</evidence>
<dbReference type="OrthoDB" id="2423701at2759"/>
<organism evidence="3 4">
    <name type="scientific">Ascobolus immersus RN42</name>
    <dbReference type="NCBI Taxonomy" id="1160509"/>
    <lineage>
        <taxon>Eukaryota</taxon>
        <taxon>Fungi</taxon>
        <taxon>Dikarya</taxon>
        <taxon>Ascomycota</taxon>
        <taxon>Pezizomycotina</taxon>
        <taxon>Pezizomycetes</taxon>
        <taxon>Pezizales</taxon>
        <taxon>Ascobolaceae</taxon>
        <taxon>Ascobolus</taxon>
    </lineage>
</organism>
<sequence length="966" mass="105149">MSDPNTPRKFPPWPPITFIPDPYVPGVPFSYRRIFPRTENNPAGIPLPVLYTPPGGGPERSAGLPVGFPSASSPFRQQPPPPRAPPRAKPQPPPPRAPPKPLPPSASKTQPRPSNNSASTAQQKDRIHVPLPPTWPSEPARTPAMPSRATPFKPTAGRQATPYPRAPERRVELPQGGNQQDKPARRVGGYEEAYNDGGSGPVDKSGGKKDNGPTHTTWTSDDQSPEVASAPSQQSSPPPPSAQTSKRGSRGGKGKSKKSSASAILPSFSIPPVSAPGNSIKAKYSNVTNSEPTVSSPAHPQDEAKARSKKRKSTPSSESLAAGQAQMAGSEAVGGGLGLSSDNKDPESGKSKKKAKTSRKSLESSTIEQTAPPSDKQDTKTNKRKSLSTSESVAGGQESAVAVEEKCEKTVAQRRRTSIKRRPTALMVEESLMEEERVEKRVEKAERKCEKMVAEGKWARKSEKAGRKCEKTSIKRRQTALLVEQVKAKREAAGPYSRAYQIAILLPEPYAALEPARSKPSLSSLGRKATFALASHLDFSPGLGPRTPSEAASSQSDFFACAVVEECSESESHYARSLRDWMLRVREAAKSQSDFFAACGCAVVEECSESESHYARSLRDWMLRVREAAKSQSDFFAACGCTAETGCSESERLQRVRATSSRHVVVLWWKNARSLRDRKESERLLCGMCVGEGRGLHLSVPESLAVECRAACTTRIFSLNRTGNDRAEPQCVGPLCSQTGQRSPPLHATWYTDHQHRGIRNSRVYGGEKKENECIIMSVFHWTLLRPLQTPIGASSQKGIAEFVTERLTPASSASPTTGTVSPTLEDALPDLLAKPTSGGKDLTAKESKKLRRKLRRKLKAKEQQGRHSPPLSATPPTSGGKRPLDSEEDDVIEDLRISTRRKIAAEMSQIATSWTNPSIQPPSPYRSPLHLPHERLQTTTPFLFALLTTPAYKPLKGLRPVFKRK</sequence>
<evidence type="ECO:0000256" key="1">
    <source>
        <dbReference type="SAM" id="Coils"/>
    </source>
</evidence>
<dbReference type="EMBL" id="ML119689">
    <property type="protein sequence ID" value="RPA80351.1"/>
    <property type="molecule type" value="Genomic_DNA"/>
</dbReference>
<accession>A0A3N4I845</accession>
<feature type="coiled-coil region" evidence="1">
    <location>
        <begin position="428"/>
        <end position="455"/>
    </location>
</feature>
<keyword evidence="4" id="KW-1185">Reference proteome</keyword>
<proteinExistence type="predicted"/>
<feature type="compositionally biased region" description="Low complexity" evidence="2">
    <location>
        <begin position="810"/>
        <end position="824"/>
    </location>
</feature>
<feature type="compositionally biased region" description="Polar residues" evidence="2">
    <location>
        <begin position="363"/>
        <end position="372"/>
    </location>
</feature>
<dbReference type="Proteomes" id="UP000275078">
    <property type="component" value="Unassembled WGS sequence"/>
</dbReference>
<feature type="region of interest" description="Disordered" evidence="2">
    <location>
        <begin position="810"/>
        <end position="892"/>
    </location>
</feature>
<name>A0A3N4I845_ASCIM</name>
<feature type="compositionally biased region" description="Polar residues" evidence="2">
    <location>
        <begin position="109"/>
        <end position="122"/>
    </location>
</feature>
<feature type="compositionally biased region" description="Basic residues" evidence="2">
    <location>
        <begin position="849"/>
        <end position="860"/>
    </location>
</feature>
<keyword evidence="1" id="KW-0175">Coiled coil</keyword>
<feature type="compositionally biased region" description="Basic residues" evidence="2">
    <location>
        <begin position="247"/>
        <end position="258"/>
    </location>
</feature>
<feature type="compositionally biased region" description="Pro residues" evidence="2">
    <location>
        <begin position="77"/>
        <end position="104"/>
    </location>
</feature>
<dbReference type="AlphaFoldDB" id="A0A3N4I845"/>
<reference evidence="3 4" key="1">
    <citation type="journal article" date="2018" name="Nat. Ecol. Evol.">
        <title>Pezizomycetes genomes reveal the molecular basis of ectomycorrhizal truffle lifestyle.</title>
        <authorList>
            <person name="Murat C."/>
            <person name="Payen T."/>
            <person name="Noel B."/>
            <person name="Kuo A."/>
            <person name="Morin E."/>
            <person name="Chen J."/>
            <person name="Kohler A."/>
            <person name="Krizsan K."/>
            <person name="Balestrini R."/>
            <person name="Da Silva C."/>
            <person name="Montanini B."/>
            <person name="Hainaut M."/>
            <person name="Levati E."/>
            <person name="Barry K.W."/>
            <person name="Belfiori B."/>
            <person name="Cichocki N."/>
            <person name="Clum A."/>
            <person name="Dockter R.B."/>
            <person name="Fauchery L."/>
            <person name="Guy J."/>
            <person name="Iotti M."/>
            <person name="Le Tacon F."/>
            <person name="Lindquist E.A."/>
            <person name="Lipzen A."/>
            <person name="Malagnac F."/>
            <person name="Mello A."/>
            <person name="Molinier V."/>
            <person name="Miyauchi S."/>
            <person name="Poulain J."/>
            <person name="Riccioni C."/>
            <person name="Rubini A."/>
            <person name="Sitrit Y."/>
            <person name="Splivallo R."/>
            <person name="Traeger S."/>
            <person name="Wang M."/>
            <person name="Zifcakova L."/>
            <person name="Wipf D."/>
            <person name="Zambonelli A."/>
            <person name="Paolocci F."/>
            <person name="Nowrousian M."/>
            <person name="Ottonello S."/>
            <person name="Baldrian P."/>
            <person name="Spatafora J.W."/>
            <person name="Henrissat B."/>
            <person name="Nagy L.G."/>
            <person name="Aury J.M."/>
            <person name="Wincker P."/>
            <person name="Grigoriev I.V."/>
            <person name="Bonfante P."/>
            <person name="Martin F.M."/>
        </authorList>
    </citation>
    <scope>NUCLEOTIDE SEQUENCE [LARGE SCALE GENOMIC DNA]</scope>
    <source>
        <strain evidence="3 4">RN42</strain>
    </source>
</reference>
<feature type="region of interest" description="Disordered" evidence="2">
    <location>
        <begin position="36"/>
        <end position="418"/>
    </location>
</feature>
<protein>
    <submittedName>
        <fullName evidence="3">Uncharacterized protein</fullName>
    </submittedName>
</protein>
<evidence type="ECO:0000313" key="4">
    <source>
        <dbReference type="Proteomes" id="UP000275078"/>
    </source>
</evidence>
<evidence type="ECO:0000256" key="2">
    <source>
        <dbReference type="SAM" id="MobiDB-lite"/>
    </source>
</evidence>
<gene>
    <name evidence="3" type="ORF">BJ508DRAFT_377185</name>
</gene>
<feature type="compositionally biased region" description="Polar residues" evidence="2">
    <location>
        <begin position="213"/>
        <end position="222"/>
    </location>
</feature>
<feature type="compositionally biased region" description="Polar residues" evidence="2">
    <location>
        <begin position="285"/>
        <end position="298"/>
    </location>
</feature>